<dbReference type="InterPro" id="IPR004960">
    <property type="entry name" value="LipA_acyltrans"/>
</dbReference>
<protein>
    <submittedName>
        <fullName evidence="8">Lysophospholipid acyltransferase family protein</fullName>
    </submittedName>
</protein>
<dbReference type="CDD" id="cd07984">
    <property type="entry name" value="LPLAT_LABLAT-like"/>
    <property type="match status" value="1"/>
</dbReference>
<evidence type="ECO:0000256" key="3">
    <source>
        <dbReference type="ARBA" id="ARBA00022519"/>
    </source>
</evidence>
<dbReference type="GO" id="GO:0005886">
    <property type="term" value="C:plasma membrane"/>
    <property type="evidence" value="ECO:0007669"/>
    <property type="project" value="UniProtKB-SubCell"/>
</dbReference>
<keyword evidence="6 8" id="KW-0012">Acyltransferase</keyword>
<evidence type="ECO:0000256" key="6">
    <source>
        <dbReference type="ARBA" id="ARBA00023315"/>
    </source>
</evidence>
<feature type="transmembrane region" description="Helical" evidence="7">
    <location>
        <begin position="6"/>
        <end position="38"/>
    </location>
</feature>
<dbReference type="RefSeq" id="WP_205111593.1">
    <property type="nucleotide sequence ID" value="NZ_CAWUJD010000001.1"/>
</dbReference>
<accession>A0A939B5N8</accession>
<sequence>MNFAYHAIYAVCCLVSLLPLRVLYCLSDVLFFIVYHVVKYRRPLVRKNLTDSFPDKTAEWVAGVERAFYAWLCDYFVETLKLLTISKRQISRRMRFVGHEQLSERLRQGKTCSLYLGHYCNWEWITSLPLLVDEGICSQIYHPLENRGIDMLFQRLRSRFGCTNIEMDNSFRTIVTWKKQQRPNIVGYIADQVPGLHNVHCWVDFLNHDTPVFTGAEKITMLTGAEVFYADIERPRRGYYVCTFKPMPLPPGGYVKFHYTRLYFSMLEDSIRRAPQYWLWSHNRWKRTREQFNKEYSEEERRRMLSRL</sequence>
<dbReference type="GO" id="GO:0016746">
    <property type="term" value="F:acyltransferase activity"/>
    <property type="evidence" value="ECO:0007669"/>
    <property type="project" value="UniProtKB-KW"/>
</dbReference>
<comment type="caution">
    <text evidence="8">The sequence shown here is derived from an EMBL/GenBank/DDBJ whole genome shotgun (WGS) entry which is preliminary data.</text>
</comment>
<keyword evidence="3" id="KW-0997">Cell inner membrane</keyword>
<dbReference type="GO" id="GO:0009247">
    <property type="term" value="P:glycolipid biosynthetic process"/>
    <property type="evidence" value="ECO:0007669"/>
    <property type="project" value="UniProtKB-ARBA"/>
</dbReference>
<keyword evidence="2" id="KW-1003">Cell membrane</keyword>
<organism evidence="8 9">
    <name type="scientific">Marseilla massiliensis</name>
    <dbReference type="NCBI Taxonomy" id="1841864"/>
    <lineage>
        <taxon>Bacteria</taxon>
        <taxon>Pseudomonadati</taxon>
        <taxon>Bacteroidota</taxon>
        <taxon>Bacteroidia</taxon>
        <taxon>Bacteroidales</taxon>
        <taxon>Prevotellaceae</taxon>
        <taxon>Marseilla</taxon>
    </lineage>
</organism>
<reference evidence="8 9" key="1">
    <citation type="journal article" date="2021" name="Sci. Rep.">
        <title>The distribution of antibiotic resistance genes in chicken gut microbiota commensals.</title>
        <authorList>
            <person name="Juricova H."/>
            <person name="Matiasovicova J."/>
            <person name="Kubasova T."/>
            <person name="Cejkova D."/>
            <person name="Rychlik I."/>
        </authorList>
    </citation>
    <scope>NUCLEOTIDE SEQUENCE [LARGE SCALE GENOMIC DNA]</scope>
    <source>
        <strain evidence="8 9">An819</strain>
    </source>
</reference>
<keyword evidence="9" id="KW-1185">Reference proteome</keyword>
<keyword evidence="4" id="KW-0808">Transferase</keyword>
<evidence type="ECO:0000313" key="8">
    <source>
        <dbReference type="EMBL" id="MBM6662815.1"/>
    </source>
</evidence>
<evidence type="ECO:0000256" key="2">
    <source>
        <dbReference type="ARBA" id="ARBA00022475"/>
    </source>
</evidence>
<keyword evidence="5 7" id="KW-0472">Membrane</keyword>
<keyword evidence="7" id="KW-1133">Transmembrane helix</keyword>
<dbReference type="PANTHER" id="PTHR30606">
    <property type="entry name" value="LIPID A BIOSYNTHESIS LAUROYL ACYLTRANSFERASE"/>
    <property type="match status" value="1"/>
</dbReference>
<dbReference type="Pfam" id="PF03279">
    <property type="entry name" value="Lip_A_acyltrans"/>
    <property type="match status" value="1"/>
</dbReference>
<comment type="subcellular location">
    <subcellularLocation>
        <location evidence="1">Cell inner membrane</location>
    </subcellularLocation>
</comment>
<dbReference type="AlphaFoldDB" id="A0A939B5N8"/>
<evidence type="ECO:0000256" key="4">
    <source>
        <dbReference type="ARBA" id="ARBA00022679"/>
    </source>
</evidence>
<dbReference type="EMBL" id="JACJJL010000030">
    <property type="protein sequence ID" value="MBM6662815.1"/>
    <property type="molecule type" value="Genomic_DNA"/>
</dbReference>
<gene>
    <name evidence="8" type="ORF">H6B30_13865</name>
</gene>
<evidence type="ECO:0000256" key="7">
    <source>
        <dbReference type="SAM" id="Phobius"/>
    </source>
</evidence>
<dbReference type="Proteomes" id="UP000764045">
    <property type="component" value="Unassembled WGS sequence"/>
</dbReference>
<proteinExistence type="predicted"/>
<keyword evidence="7" id="KW-0812">Transmembrane</keyword>
<evidence type="ECO:0000256" key="1">
    <source>
        <dbReference type="ARBA" id="ARBA00004533"/>
    </source>
</evidence>
<name>A0A939B5N8_9BACT</name>
<evidence type="ECO:0000313" key="9">
    <source>
        <dbReference type="Proteomes" id="UP000764045"/>
    </source>
</evidence>
<evidence type="ECO:0000256" key="5">
    <source>
        <dbReference type="ARBA" id="ARBA00023136"/>
    </source>
</evidence>
<dbReference type="PANTHER" id="PTHR30606:SF10">
    <property type="entry name" value="PHOSPHATIDYLINOSITOL MANNOSIDE ACYLTRANSFERASE"/>
    <property type="match status" value="1"/>
</dbReference>